<sequence>MESVQVVKVRREKITACMTCPLCNKLLKDATTISICLHTFCRKCIYEKLSDEDFDSCPVCNINLGCIPQDKLRPDNNLQDIRAKIFPFRRRKVEALDIAPTVLPPAKRKERSLSSLVVSSPRVSLQSGVTGRRMRVVFKKDSATRGTSPANEETPKKDDDLVERCMADSSSPETLNKIVQNKKQGSSAKSSNDRGEHTENKTEGREGKLDLWKPLNTLVEAVNRSKFSKSGSPRTSHVQTDPASYKEVDACTNKVKSDDLHRGKSSVPSSPGQTKRKRIRQVNKNILSKSKESPSSKLILNVARHNWRDGPIWFSLVASGDQDGVEPLPQVSNAFLRVKDTNIPISSIQKYLMTKLNLTSQEEVQVMCHGQPVMLHLKLRSLLDLWLRTLSTPKKVQAFVGDSAKDFVMVLSYSRKVAVPRGVNEPI</sequence>
<dbReference type="GO" id="GO:0004842">
    <property type="term" value="F:ubiquitin-protein transferase activity"/>
    <property type="evidence" value="ECO:0007669"/>
    <property type="project" value="InterPro"/>
</dbReference>
<dbReference type="PROSITE" id="PS50089">
    <property type="entry name" value="ZF_RING_2"/>
    <property type="match status" value="1"/>
</dbReference>
<evidence type="ECO:0000313" key="8">
    <source>
        <dbReference type="Proteomes" id="UP001443914"/>
    </source>
</evidence>
<feature type="region of interest" description="Disordered" evidence="5">
    <location>
        <begin position="224"/>
        <end position="290"/>
    </location>
</feature>
<evidence type="ECO:0000256" key="2">
    <source>
        <dbReference type="ARBA" id="ARBA00022771"/>
    </source>
</evidence>
<comment type="caution">
    <text evidence="7">The sequence shown here is derived from an EMBL/GenBank/DDBJ whole genome shotgun (WGS) entry which is preliminary data.</text>
</comment>
<keyword evidence="1" id="KW-0479">Metal-binding</keyword>
<dbReference type="AlphaFoldDB" id="A0AAW1LGX2"/>
<feature type="region of interest" description="Disordered" evidence="5">
    <location>
        <begin position="136"/>
        <end position="210"/>
    </location>
</feature>
<keyword evidence="2 4" id="KW-0863">Zinc-finger</keyword>
<organism evidence="7 8">
    <name type="scientific">Saponaria officinalis</name>
    <name type="common">Common soapwort</name>
    <name type="synonym">Lychnis saponaria</name>
    <dbReference type="NCBI Taxonomy" id="3572"/>
    <lineage>
        <taxon>Eukaryota</taxon>
        <taxon>Viridiplantae</taxon>
        <taxon>Streptophyta</taxon>
        <taxon>Embryophyta</taxon>
        <taxon>Tracheophyta</taxon>
        <taxon>Spermatophyta</taxon>
        <taxon>Magnoliopsida</taxon>
        <taxon>eudicotyledons</taxon>
        <taxon>Gunneridae</taxon>
        <taxon>Pentapetalae</taxon>
        <taxon>Caryophyllales</taxon>
        <taxon>Caryophyllaceae</taxon>
        <taxon>Caryophylleae</taxon>
        <taxon>Saponaria</taxon>
    </lineage>
</organism>
<keyword evidence="8" id="KW-1185">Reference proteome</keyword>
<dbReference type="InterPro" id="IPR017907">
    <property type="entry name" value="Znf_RING_CS"/>
</dbReference>
<gene>
    <name evidence="7" type="ORF">RND81_04G025600</name>
</gene>
<feature type="compositionally biased region" description="Basic and acidic residues" evidence="5">
    <location>
        <begin position="244"/>
        <end position="262"/>
    </location>
</feature>
<accession>A0AAW1LGX2</accession>
<reference evidence="7" key="1">
    <citation type="submission" date="2024-03" db="EMBL/GenBank/DDBJ databases">
        <title>WGS assembly of Saponaria officinalis var. Norfolk2.</title>
        <authorList>
            <person name="Jenkins J."/>
            <person name="Shu S."/>
            <person name="Grimwood J."/>
            <person name="Barry K."/>
            <person name="Goodstein D."/>
            <person name="Schmutz J."/>
            <person name="Leebens-Mack J."/>
            <person name="Osbourn A."/>
        </authorList>
    </citation>
    <scope>NUCLEOTIDE SEQUENCE [LARGE SCALE GENOMIC DNA]</scope>
    <source>
        <strain evidence="7">JIC</strain>
    </source>
</reference>
<evidence type="ECO:0000256" key="3">
    <source>
        <dbReference type="ARBA" id="ARBA00022833"/>
    </source>
</evidence>
<dbReference type="EMBL" id="JBDFQZ010000004">
    <property type="protein sequence ID" value="KAK9732832.1"/>
    <property type="molecule type" value="Genomic_DNA"/>
</dbReference>
<dbReference type="InterPro" id="IPR013083">
    <property type="entry name" value="Znf_RING/FYVE/PHD"/>
</dbReference>
<dbReference type="InterPro" id="IPR001841">
    <property type="entry name" value="Znf_RING"/>
</dbReference>
<protein>
    <recommendedName>
        <fullName evidence="6">RING-type domain-containing protein</fullName>
    </recommendedName>
</protein>
<feature type="compositionally biased region" description="Basic and acidic residues" evidence="5">
    <location>
        <begin position="191"/>
        <end position="210"/>
    </location>
</feature>
<dbReference type="GO" id="GO:0008270">
    <property type="term" value="F:zinc ion binding"/>
    <property type="evidence" value="ECO:0007669"/>
    <property type="project" value="UniProtKB-KW"/>
</dbReference>
<feature type="domain" description="RING-type" evidence="6">
    <location>
        <begin position="20"/>
        <end position="61"/>
    </location>
</feature>
<evidence type="ECO:0000256" key="5">
    <source>
        <dbReference type="SAM" id="MobiDB-lite"/>
    </source>
</evidence>
<dbReference type="PANTHER" id="PTHR46293">
    <property type="entry name" value="E3 UBIQUITIN PROTEIN LIGASE DRIP1"/>
    <property type="match status" value="1"/>
</dbReference>
<dbReference type="SUPFAM" id="SSF57850">
    <property type="entry name" value="RING/U-box"/>
    <property type="match status" value="1"/>
</dbReference>
<feature type="compositionally biased region" description="Polar residues" evidence="5">
    <location>
        <begin position="168"/>
        <end position="190"/>
    </location>
</feature>
<evidence type="ECO:0000259" key="6">
    <source>
        <dbReference type="PROSITE" id="PS50089"/>
    </source>
</evidence>
<dbReference type="Proteomes" id="UP001443914">
    <property type="component" value="Unassembled WGS sequence"/>
</dbReference>
<dbReference type="Gene3D" id="3.30.40.10">
    <property type="entry name" value="Zinc/RING finger domain, C3HC4 (zinc finger)"/>
    <property type="match status" value="1"/>
</dbReference>
<proteinExistence type="predicted"/>
<dbReference type="SMART" id="SM00184">
    <property type="entry name" value="RING"/>
    <property type="match status" value="1"/>
</dbReference>
<evidence type="ECO:0000313" key="7">
    <source>
        <dbReference type="EMBL" id="KAK9732832.1"/>
    </source>
</evidence>
<dbReference type="InterPro" id="IPR044807">
    <property type="entry name" value="DRIP1-like"/>
</dbReference>
<dbReference type="PROSITE" id="PS00518">
    <property type="entry name" value="ZF_RING_1"/>
    <property type="match status" value="1"/>
</dbReference>
<feature type="compositionally biased region" description="Basic and acidic residues" evidence="5">
    <location>
        <begin position="153"/>
        <end position="166"/>
    </location>
</feature>
<evidence type="ECO:0000256" key="4">
    <source>
        <dbReference type="PROSITE-ProRule" id="PRU00175"/>
    </source>
</evidence>
<evidence type="ECO:0000256" key="1">
    <source>
        <dbReference type="ARBA" id="ARBA00022723"/>
    </source>
</evidence>
<dbReference type="PANTHER" id="PTHR46293:SF1">
    <property type="entry name" value="OS03G0632800 PROTEIN"/>
    <property type="match status" value="1"/>
</dbReference>
<dbReference type="CDD" id="cd16525">
    <property type="entry name" value="RING-HC_PCGF"/>
    <property type="match status" value="1"/>
</dbReference>
<feature type="compositionally biased region" description="Polar residues" evidence="5">
    <location>
        <begin position="228"/>
        <end position="242"/>
    </location>
</feature>
<keyword evidence="3" id="KW-0862">Zinc</keyword>
<dbReference type="Pfam" id="PF13923">
    <property type="entry name" value="zf-C3HC4_2"/>
    <property type="match status" value="1"/>
</dbReference>
<name>A0AAW1LGX2_SAPOF</name>